<protein>
    <recommendedName>
        <fullName evidence="10">ATP synthase epsilon chain</fullName>
    </recommendedName>
    <alternativeName>
        <fullName evidence="10">ATP synthase F1 sector epsilon subunit</fullName>
    </alternativeName>
    <alternativeName>
        <fullName evidence="10">F-ATPase epsilon subunit</fullName>
    </alternativeName>
</protein>
<dbReference type="NCBIfam" id="NF009980">
    <property type="entry name" value="PRK13446.1"/>
    <property type="match status" value="1"/>
</dbReference>
<comment type="function">
    <text evidence="1 10">Produces ATP from ADP in the presence of a proton gradient across the membrane.</text>
</comment>
<name>A0A7T0BZZ2_9BACT</name>
<dbReference type="Pfam" id="PF00401">
    <property type="entry name" value="ATP-synt_DE"/>
    <property type="match status" value="1"/>
</dbReference>
<feature type="domain" description="ATP synthase epsilon subunit C-terminal" evidence="12">
    <location>
        <begin position="90"/>
        <end position="131"/>
    </location>
</feature>
<sequence length="136" mass="15117">MMADKLQLSIVTPERHMVTDEVDQVNVPGTEGDMGILFDHSPLFSTLRPGQLSYEKDGEEVALVVSDGYVEVTSNRVTILAETAEYVSGIDRERAEEARKKAEALIAKGGLEEDELREAQKKLFRALARLEHSQSN</sequence>
<dbReference type="InterPro" id="IPR020547">
    <property type="entry name" value="ATP_synth_F1_esu_C"/>
</dbReference>
<accession>A0A7T0BZZ2</accession>
<dbReference type="InterPro" id="IPR036771">
    <property type="entry name" value="ATPsynth_dsu/esu_N"/>
</dbReference>
<comment type="subcellular location">
    <subcellularLocation>
        <location evidence="2 10">Cell membrane</location>
        <topology evidence="2 10">Peripheral membrane protein</topology>
    </subcellularLocation>
</comment>
<dbReference type="SUPFAM" id="SSF51344">
    <property type="entry name" value="Epsilon subunit of F1F0-ATP synthase N-terminal domain"/>
    <property type="match status" value="1"/>
</dbReference>
<keyword evidence="8 10" id="KW-0139">CF(1)</keyword>
<evidence type="ECO:0000256" key="11">
    <source>
        <dbReference type="RuleBase" id="RU003656"/>
    </source>
</evidence>
<evidence type="ECO:0000259" key="13">
    <source>
        <dbReference type="Pfam" id="PF02823"/>
    </source>
</evidence>
<dbReference type="PANTHER" id="PTHR13822">
    <property type="entry name" value="ATP SYNTHASE DELTA/EPSILON CHAIN"/>
    <property type="match status" value="1"/>
</dbReference>
<proteinExistence type="inferred from homology"/>
<dbReference type="SUPFAM" id="SSF46604">
    <property type="entry name" value="Epsilon subunit of F1F0-ATP synthase C-terminal domain"/>
    <property type="match status" value="1"/>
</dbReference>
<evidence type="ECO:0000256" key="10">
    <source>
        <dbReference type="HAMAP-Rule" id="MF_00530"/>
    </source>
</evidence>
<dbReference type="GO" id="GO:0005886">
    <property type="term" value="C:plasma membrane"/>
    <property type="evidence" value="ECO:0007669"/>
    <property type="project" value="UniProtKB-SubCell"/>
</dbReference>
<dbReference type="InterPro" id="IPR020546">
    <property type="entry name" value="ATP_synth_F1_dsu/esu_N"/>
</dbReference>
<keyword evidence="9 10" id="KW-0066">ATP synthesis</keyword>
<dbReference type="Gene3D" id="2.60.15.10">
    <property type="entry name" value="F0F1 ATP synthase delta/epsilon subunit, N-terminal"/>
    <property type="match status" value="1"/>
</dbReference>
<dbReference type="Pfam" id="PF02823">
    <property type="entry name" value="ATP-synt_DE_N"/>
    <property type="match status" value="1"/>
</dbReference>
<evidence type="ECO:0000256" key="9">
    <source>
        <dbReference type="ARBA" id="ARBA00023310"/>
    </source>
</evidence>
<dbReference type="AlphaFoldDB" id="A0A7T0BZZ2"/>
<dbReference type="EMBL" id="CP048685">
    <property type="protein sequence ID" value="QPJ63832.1"/>
    <property type="molecule type" value="Genomic_DNA"/>
</dbReference>
<dbReference type="InterPro" id="IPR001469">
    <property type="entry name" value="ATP_synth_F1_dsu/esu"/>
</dbReference>
<dbReference type="KEGG" id="nli:G3M70_14835"/>
<dbReference type="PANTHER" id="PTHR13822:SF10">
    <property type="entry name" value="ATP SYNTHASE EPSILON CHAIN, CHLOROPLASTIC"/>
    <property type="match status" value="1"/>
</dbReference>
<keyword evidence="10" id="KW-1003">Cell membrane</keyword>
<keyword evidence="5 10" id="KW-0813">Transport</keyword>
<dbReference type="GO" id="GO:0045259">
    <property type="term" value="C:proton-transporting ATP synthase complex"/>
    <property type="evidence" value="ECO:0007669"/>
    <property type="project" value="UniProtKB-KW"/>
</dbReference>
<evidence type="ECO:0000259" key="12">
    <source>
        <dbReference type="Pfam" id="PF00401"/>
    </source>
</evidence>
<evidence type="ECO:0000256" key="4">
    <source>
        <dbReference type="ARBA" id="ARBA00011648"/>
    </source>
</evidence>
<evidence type="ECO:0000256" key="1">
    <source>
        <dbReference type="ARBA" id="ARBA00003543"/>
    </source>
</evidence>
<evidence type="ECO:0000256" key="2">
    <source>
        <dbReference type="ARBA" id="ARBA00004202"/>
    </source>
</evidence>
<evidence type="ECO:0000313" key="15">
    <source>
        <dbReference type="Proteomes" id="UP000594688"/>
    </source>
</evidence>
<keyword evidence="6 10" id="KW-0406">Ion transport</keyword>
<dbReference type="HAMAP" id="MF_00530">
    <property type="entry name" value="ATP_synth_epsil_bac"/>
    <property type="match status" value="1"/>
</dbReference>
<feature type="domain" description="ATP synthase F1 complex delta/epsilon subunit N-terminal" evidence="13">
    <location>
        <begin position="6"/>
        <end position="84"/>
    </location>
</feature>
<keyword evidence="10" id="KW-0375">Hydrogen ion transport</keyword>
<dbReference type="InterPro" id="IPR036794">
    <property type="entry name" value="ATP_F1_dsu/esu_C_sf"/>
</dbReference>
<evidence type="ECO:0000313" key="14">
    <source>
        <dbReference type="EMBL" id="QPJ63832.1"/>
    </source>
</evidence>
<dbReference type="NCBIfam" id="TIGR01216">
    <property type="entry name" value="ATP_synt_epsi"/>
    <property type="match status" value="1"/>
</dbReference>
<comment type="similarity">
    <text evidence="3 10 11">Belongs to the ATPase epsilon chain family.</text>
</comment>
<organism evidence="14 15">
    <name type="scientific">Candidatus Nitronauta litoralis</name>
    <dbReference type="NCBI Taxonomy" id="2705533"/>
    <lineage>
        <taxon>Bacteria</taxon>
        <taxon>Pseudomonadati</taxon>
        <taxon>Nitrospinota/Tectimicrobiota group</taxon>
        <taxon>Nitrospinota</taxon>
        <taxon>Nitrospinia</taxon>
        <taxon>Nitrospinales</taxon>
        <taxon>Nitrospinaceae</taxon>
        <taxon>Candidatus Nitronauta</taxon>
    </lineage>
</organism>
<evidence type="ECO:0000256" key="3">
    <source>
        <dbReference type="ARBA" id="ARBA00005712"/>
    </source>
</evidence>
<dbReference type="GO" id="GO:0005524">
    <property type="term" value="F:ATP binding"/>
    <property type="evidence" value="ECO:0007669"/>
    <property type="project" value="UniProtKB-UniRule"/>
</dbReference>
<reference evidence="14 15" key="1">
    <citation type="submission" date="2020-02" db="EMBL/GenBank/DDBJ databases">
        <title>Genomic and physiological characterization of two novel Nitrospinaceae genera.</title>
        <authorList>
            <person name="Mueller A.J."/>
            <person name="Jung M.-Y."/>
            <person name="Strachan C.R."/>
            <person name="Herbold C.W."/>
            <person name="Kirkegaard R.H."/>
            <person name="Daims H."/>
        </authorList>
    </citation>
    <scope>NUCLEOTIDE SEQUENCE [LARGE SCALE GENOMIC DNA]</scope>
    <source>
        <strain evidence="14">EB</strain>
    </source>
</reference>
<evidence type="ECO:0000256" key="5">
    <source>
        <dbReference type="ARBA" id="ARBA00022448"/>
    </source>
</evidence>
<evidence type="ECO:0000256" key="7">
    <source>
        <dbReference type="ARBA" id="ARBA00023136"/>
    </source>
</evidence>
<dbReference type="Proteomes" id="UP000594688">
    <property type="component" value="Chromosome"/>
</dbReference>
<evidence type="ECO:0000256" key="8">
    <source>
        <dbReference type="ARBA" id="ARBA00023196"/>
    </source>
</evidence>
<dbReference type="CDD" id="cd12152">
    <property type="entry name" value="F1-ATPase_delta"/>
    <property type="match status" value="1"/>
</dbReference>
<dbReference type="GO" id="GO:0046933">
    <property type="term" value="F:proton-transporting ATP synthase activity, rotational mechanism"/>
    <property type="evidence" value="ECO:0007669"/>
    <property type="project" value="UniProtKB-UniRule"/>
</dbReference>
<evidence type="ECO:0000256" key="6">
    <source>
        <dbReference type="ARBA" id="ARBA00023065"/>
    </source>
</evidence>
<gene>
    <name evidence="10" type="primary">atpC</name>
    <name evidence="14" type="ORF">G3M70_14835</name>
</gene>
<keyword evidence="7 10" id="KW-0472">Membrane</keyword>
<comment type="subunit">
    <text evidence="4 10 11">F-type ATPases have 2 components, CF(1) - the catalytic core - and CF(0) - the membrane proton channel. CF(1) has five subunits: alpha(3), beta(3), gamma(1), delta(1), epsilon(1). CF(0) has three main subunits: a, b and c.</text>
</comment>